<dbReference type="GO" id="GO:0071945">
    <property type="term" value="P:regulation of bacterial-type flagellum-dependent cell motility by regulation of motor speed"/>
    <property type="evidence" value="ECO:0007669"/>
    <property type="project" value="UniProtKB-UniRule"/>
</dbReference>
<accession>A0A0K8P6J4</accession>
<protein>
    <recommendedName>
        <fullName evidence="4">Flagellar brake protein YcgR</fullName>
    </recommendedName>
    <alternativeName>
        <fullName evidence="4">Cyclic di-GMP binding protein YcgR</fullName>
    </alternativeName>
</protein>
<keyword evidence="8" id="KW-1185">Reference proteome</keyword>
<dbReference type="Gene3D" id="2.30.110.10">
    <property type="entry name" value="Electron Transport, Fmn-binding Protein, Chain A"/>
    <property type="match status" value="1"/>
</dbReference>
<dbReference type="AlphaFoldDB" id="A0A0K8P6J4"/>
<reference evidence="8" key="1">
    <citation type="submission" date="2015-07" db="EMBL/GenBank/DDBJ databases">
        <title>Discovery of a poly(ethylene terephthalate assimilation.</title>
        <authorList>
            <person name="Yoshida S."/>
            <person name="Hiraga K."/>
            <person name="Takehana T."/>
            <person name="Taniguchi I."/>
            <person name="Yamaji H."/>
            <person name="Maeda Y."/>
            <person name="Toyohara K."/>
            <person name="Miyamoto K."/>
            <person name="Kimura Y."/>
            <person name="Oda K."/>
        </authorList>
    </citation>
    <scope>NUCLEOTIDE SEQUENCE [LARGE SCALE GENOMIC DNA]</scope>
    <source>
        <strain evidence="8">NBRC 110686 / TISTR 2288 / 201-F6</strain>
    </source>
</reference>
<keyword evidence="3 4" id="KW-0975">Bacterial flagellum</keyword>
<proteinExistence type="inferred from homology"/>
<dbReference type="GO" id="GO:0035438">
    <property type="term" value="F:cyclic-di-GMP binding"/>
    <property type="evidence" value="ECO:0007669"/>
    <property type="project" value="UniProtKB-UniRule"/>
</dbReference>
<dbReference type="HAMAP" id="MF_01457">
    <property type="entry name" value="YcgR"/>
    <property type="match status" value="1"/>
</dbReference>
<dbReference type="GO" id="GO:0009425">
    <property type="term" value="C:bacterial-type flagellum basal body"/>
    <property type="evidence" value="ECO:0007669"/>
    <property type="project" value="UniProtKB-SubCell"/>
</dbReference>
<dbReference type="GO" id="GO:0071973">
    <property type="term" value="P:bacterial-type flagellum-dependent cell motility"/>
    <property type="evidence" value="ECO:0007669"/>
    <property type="project" value="UniProtKB-UniRule"/>
</dbReference>
<comment type="function">
    <text evidence="4">Acts as a flagellar brake, regulating swimming and swarming in a bis-(3'-5') cyclic diguanylic acid (c-di-GMP)-dependent manner. Binds 1 c-di-GMP dimer per subunit. Increasing levels of c-di-GMP lead to decreased motility.</text>
</comment>
<dbReference type="EMBL" id="BBYR01000069">
    <property type="protein sequence ID" value="GAP38222.1"/>
    <property type="molecule type" value="Genomic_DNA"/>
</dbReference>
<organism evidence="7 8">
    <name type="scientific">Piscinibacter sakaiensis</name>
    <name type="common">Ideonella sakaiensis</name>
    <dbReference type="NCBI Taxonomy" id="1547922"/>
    <lineage>
        <taxon>Bacteria</taxon>
        <taxon>Pseudomonadati</taxon>
        <taxon>Pseudomonadota</taxon>
        <taxon>Betaproteobacteria</taxon>
        <taxon>Burkholderiales</taxon>
        <taxon>Sphaerotilaceae</taxon>
        <taxon>Piscinibacter</taxon>
    </lineage>
</organism>
<evidence type="ECO:0000259" key="5">
    <source>
        <dbReference type="Pfam" id="PF07238"/>
    </source>
</evidence>
<evidence type="ECO:0000256" key="4">
    <source>
        <dbReference type="HAMAP-Rule" id="MF_01457"/>
    </source>
</evidence>
<dbReference type="InterPro" id="IPR023787">
    <property type="entry name" value="T3SS_YcgR"/>
</dbReference>
<name>A0A0K8P6J4_PISS1</name>
<evidence type="ECO:0000259" key="6">
    <source>
        <dbReference type="Pfam" id="PF07317"/>
    </source>
</evidence>
<evidence type="ECO:0000256" key="2">
    <source>
        <dbReference type="ARBA" id="ARBA00022741"/>
    </source>
</evidence>
<comment type="similarity">
    <text evidence="4">Belongs to the YcgR family.</text>
</comment>
<dbReference type="InterPro" id="IPR012349">
    <property type="entry name" value="Split_barrel_FMN-bd"/>
</dbReference>
<comment type="subcellular location">
    <subcellularLocation>
        <location evidence="4">Bacterial flagellum basal body</location>
    </subcellularLocation>
</comment>
<sequence>MPLDALARQHPGGLDEFRITSASEIKQILRQLLDGAVPVNINGPDGTVLSTTLWTVDTLRGALSFSASADDPHLEQLVQQDEAVVVSYLDSVKLQFDATRLVLVHGRRQSALSCDFPEVVYRFQRRNTYRVRPLHRAAPVVRLDHPEQPRLSLALRVLDVSLGGCALFLPEDVPPVPAGASLPGCSVELDADTQFTATLRLQHLSSVPGEARGLRMGCEMLRLSPESERMLQRYIEQTQKRRRLLALD</sequence>
<dbReference type="Pfam" id="PF07317">
    <property type="entry name" value="PilZN"/>
    <property type="match status" value="1"/>
</dbReference>
<keyword evidence="1 4" id="KW-0973">c-di-GMP</keyword>
<dbReference type="Pfam" id="PF07238">
    <property type="entry name" value="PilZ"/>
    <property type="match status" value="1"/>
</dbReference>
<dbReference type="Proteomes" id="UP000037660">
    <property type="component" value="Unassembled WGS sequence"/>
</dbReference>
<feature type="domain" description="Type III secretion system flagellar brake protein YcgR PilZN" evidence="6">
    <location>
        <begin position="17"/>
        <end position="122"/>
    </location>
</feature>
<dbReference type="Gene3D" id="2.40.10.220">
    <property type="entry name" value="predicted glycosyltransferase like domains"/>
    <property type="match status" value="1"/>
</dbReference>
<dbReference type="InterPro" id="IPR009926">
    <property type="entry name" value="T3SS_YcgR_PilZN"/>
</dbReference>
<comment type="caution">
    <text evidence="7">The sequence shown here is derived from an EMBL/GenBank/DDBJ whole genome shotgun (WGS) entry which is preliminary data.</text>
</comment>
<evidence type="ECO:0000313" key="7">
    <source>
        <dbReference type="EMBL" id="GAP38222.1"/>
    </source>
</evidence>
<keyword evidence="2 4" id="KW-0547">Nucleotide-binding</keyword>
<reference evidence="7 8" key="2">
    <citation type="journal article" date="2016" name="Science">
        <title>A bacterium that degrades and assimilates poly(ethylene terephthalate).</title>
        <authorList>
            <person name="Yoshida S."/>
            <person name="Hiraga K."/>
            <person name="Takehana T."/>
            <person name="Taniguchi I."/>
            <person name="Yamaji H."/>
            <person name="Maeda Y."/>
            <person name="Toyohara K."/>
            <person name="Miyamoto K."/>
            <person name="Kimura Y."/>
            <person name="Oda K."/>
        </authorList>
    </citation>
    <scope>NUCLEOTIDE SEQUENCE [LARGE SCALE GENOMIC DNA]</scope>
    <source>
        <strain evidence="8">NBRC 110686 / TISTR 2288 / 201-F6</strain>
    </source>
</reference>
<evidence type="ECO:0000256" key="3">
    <source>
        <dbReference type="ARBA" id="ARBA00023143"/>
    </source>
</evidence>
<feature type="domain" description="PilZ" evidence="5">
    <location>
        <begin position="124"/>
        <end position="237"/>
    </location>
</feature>
<dbReference type="STRING" id="1547922.ISF6_4416"/>
<comment type="subunit">
    <text evidence="4">Monomer. Interacts with the flagellar basal bodies.</text>
</comment>
<evidence type="ECO:0000256" key="1">
    <source>
        <dbReference type="ARBA" id="ARBA00022636"/>
    </source>
</evidence>
<dbReference type="InterPro" id="IPR009875">
    <property type="entry name" value="PilZ_domain"/>
</dbReference>
<evidence type="ECO:0000313" key="8">
    <source>
        <dbReference type="Proteomes" id="UP000037660"/>
    </source>
</evidence>
<gene>
    <name evidence="4" type="primary">ycgR</name>
    <name evidence="7" type="ORF">ISF6_4416</name>
</gene>